<accession>A0A6V2P6F8</accession>
<name>A0A6V2P6F8_EMIHU</name>
<feature type="region of interest" description="Disordered" evidence="1">
    <location>
        <begin position="1"/>
        <end position="141"/>
    </location>
</feature>
<feature type="compositionally biased region" description="Gly residues" evidence="1">
    <location>
        <begin position="109"/>
        <end position="129"/>
    </location>
</feature>
<protein>
    <submittedName>
        <fullName evidence="2">Uncharacterized protein</fullName>
    </submittedName>
</protein>
<reference evidence="2" key="1">
    <citation type="submission" date="2021-01" db="EMBL/GenBank/DDBJ databases">
        <authorList>
            <person name="Corre E."/>
            <person name="Pelletier E."/>
            <person name="Niang G."/>
            <person name="Scheremetjew M."/>
            <person name="Finn R."/>
            <person name="Kale V."/>
            <person name="Holt S."/>
            <person name="Cochrane G."/>
            <person name="Meng A."/>
            <person name="Brown T."/>
            <person name="Cohen L."/>
        </authorList>
    </citation>
    <scope>NUCLEOTIDE SEQUENCE</scope>
    <source>
        <strain evidence="2">379</strain>
    </source>
</reference>
<feature type="region of interest" description="Disordered" evidence="1">
    <location>
        <begin position="283"/>
        <end position="303"/>
    </location>
</feature>
<feature type="compositionally biased region" description="Basic and acidic residues" evidence="1">
    <location>
        <begin position="176"/>
        <end position="192"/>
    </location>
</feature>
<sequence length="303" mass="31781">MASLRPGSLETAAPALEAAALRRPGSFKGGPPPPPPSPPPAPPPGPSSPRWPSPRWSSPRRRECCRGPASERERSTQARPRRAQPPKVTEPTAKNIRRPSLLPSTLSREGGGGGGGGDGGGGGGSGGALPPGWEVEGEGSGRVYCAPDGMTRVHSLSEVARWQRSQMKILAQYERVSERKRAREERPPKPDFGDLGVRPAPAPASEAWVAVGPEPKPLSASARQQLPAPGMSVEDAAAAAAAMAGREASKGKRLPRELRNLAMPDRDWNVAIPYFNLGAKTRDQESFAQGSGTDGGALPPHGR</sequence>
<organism evidence="2">
    <name type="scientific">Emiliania huxleyi</name>
    <name type="common">Coccolithophore</name>
    <name type="synonym">Pontosphaera huxleyi</name>
    <dbReference type="NCBI Taxonomy" id="2903"/>
    <lineage>
        <taxon>Eukaryota</taxon>
        <taxon>Haptista</taxon>
        <taxon>Haptophyta</taxon>
        <taxon>Prymnesiophyceae</taxon>
        <taxon>Isochrysidales</taxon>
        <taxon>Noelaerhabdaceae</taxon>
        <taxon>Emiliania</taxon>
    </lineage>
</organism>
<gene>
    <name evidence="2" type="ORF">EHUX00137_LOCUS12035</name>
    <name evidence="3" type="ORF">EHUX00137_LOCUS12038</name>
</gene>
<evidence type="ECO:0000313" key="2">
    <source>
        <dbReference type="EMBL" id="CAE0541071.1"/>
    </source>
</evidence>
<dbReference type="EMBL" id="HBIR01016119">
    <property type="protein sequence ID" value="CAE0541071.1"/>
    <property type="molecule type" value="Transcribed_RNA"/>
</dbReference>
<dbReference type="EMBL" id="HBIR01016122">
    <property type="protein sequence ID" value="CAE0541076.1"/>
    <property type="molecule type" value="Transcribed_RNA"/>
</dbReference>
<evidence type="ECO:0000256" key="1">
    <source>
        <dbReference type="SAM" id="MobiDB-lite"/>
    </source>
</evidence>
<evidence type="ECO:0000313" key="3">
    <source>
        <dbReference type="EMBL" id="CAE0541076.1"/>
    </source>
</evidence>
<feature type="compositionally biased region" description="Low complexity" evidence="1">
    <location>
        <begin position="10"/>
        <end position="26"/>
    </location>
</feature>
<feature type="compositionally biased region" description="Pro residues" evidence="1">
    <location>
        <begin position="30"/>
        <end position="52"/>
    </location>
</feature>
<feature type="region of interest" description="Disordered" evidence="1">
    <location>
        <begin position="176"/>
        <end position="200"/>
    </location>
</feature>
<dbReference type="AlphaFoldDB" id="A0A6V2P6F8"/>
<feature type="compositionally biased region" description="Basic and acidic residues" evidence="1">
    <location>
        <begin position="60"/>
        <end position="76"/>
    </location>
</feature>
<proteinExistence type="predicted"/>